<dbReference type="InterPro" id="IPR052720">
    <property type="entry name" value="Glycosyl_hydrolase_97"/>
</dbReference>
<evidence type="ECO:0000313" key="4">
    <source>
        <dbReference type="EMBL" id="MXO53647.1"/>
    </source>
</evidence>
<dbReference type="Pfam" id="PF14508">
    <property type="entry name" value="GH97_N"/>
    <property type="match status" value="1"/>
</dbReference>
<dbReference type="SUPFAM" id="SSF51445">
    <property type="entry name" value="(Trans)glycosidases"/>
    <property type="match status" value="1"/>
</dbReference>
<proteinExistence type="predicted"/>
<evidence type="ECO:0000259" key="2">
    <source>
        <dbReference type="Pfam" id="PF14508"/>
    </source>
</evidence>
<dbReference type="Gene3D" id="2.70.98.10">
    <property type="match status" value="1"/>
</dbReference>
<dbReference type="Pfam" id="PF14509">
    <property type="entry name" value="GH97_C"/>
    <property type="match status" value="1"/>
</dbReference>
<protein>
    <submittedName>
        <fullName evidence="4">Glycoside hydrolase family 97 protein</fullName>
    </submittedName>
</protein>
<dbReference type="Pfam" id="PF10566">
    <property type="entry name" value="Glyco_hydro_97"/>
    <property type="match status" value="1"/>
</dbReference>
<comment type="caution">
    <text evidence="4">The sequence shown here is derived from an EMBL/GenBank/DDBJ whole genome shotgun (WGS) entry which is preliminary data.</text>
</comment>
<dbReference type="PANTHER" id="PTHR35803">
    <property type="entry name" value="GLUCAN 1,4-ALPHA-GLUCOSIDASE SUSB-RELATED"/>
    <property type="match status" value="1"/>
</dbReference>
<dbReference type="Gene3D" id="3.20.20.70">
    <property type="entry name" value="Aldolase class I"/>
    <property type="match status" value="1"/>
</dbReference>
<organism evidence="4 5">
    <name type="scientific">Qipengyuania pelagi</name>
    <dbReference type="NCBI Taxonomy" id="994320"/>
    <lineage>
        <taxon>Bacteria</taxon>
        <taxon>Pseudomonadati</taxon>
        <taxon>Pseudomonadota</taxon>
        <taxon>Alphaproteobacteria</taxon>
        <taxon>Sphingomonadales</taxon>
        <taxon>Erythrobacteraceae</taxon>
        <taxon>Qipengyuania</taxon>
    </lineage>
</organism>
<name>A0A844Y8C4_9SPHN</name>
<dbReference type="InterPro" id="IPR029483">
    <property type="entry name" value="GH97_C"/>
</dbReference>
<dbReference type="RefSeq" id="WP_160660478.1">
    <property type="nucleotide sequence ID" value="NZ_BAABDV010000001.1"/>
</dbReference>
<dbReference type="Proteomes" id="UP000430272">
    <property type="component" value="Unassembled WGS sequence"/>
</dbReference>
<dbReference type="GO" id="GO:0016787">
    <property type="term" value="F:hydrolase activity"/>
    <property type="evidence" value="ECO:0007669"/>
    <property type="project" value="UniProtKB-KW"/>
</dbReference>
<accession>A0A844Y8C4</accession>
<dbReference type="InterPro" id="IPR017853">
    <property type="entry name" value="GH"/>
</dbReference>
<sequence>MRQDRGKDERMMMASVWKPIAMALVVFALPVPGAAQDAERYRECSPDGRLCFALETVAEAPHYSVTRDGKPVIAPSRLGFVLRGAGKWGNRVALGEAVRRDHEGEWEQPWGENRVVRDDYREIRIPITELGKTERRIDLIARVFDGGVGFRFAFPDQEQLADVKIDEELTEFNISGDAEAWWIPGGEWNRYEYVYNHTPANQVGTAHSPLTLRRADGLHLAIHEAALEDYSGFWLQRVEGQRFRTMLAPSSQPWKVRRTAPFVTPWRTILIAEDAPRLYAAADILLNLNEPNRLGDVSWSKPHKYVGIWWAMHLDKWSWNAGPKHGATTQHAIDYIDFAAKHGFKSVLIEGWNEGWWSESGRNFQFATAYPDFDMDRIAAYAASKGVEIMGHHETAGNAGLYERQLEEALDYYQRHGVHSVKTGYVADAGGVLREDPDGTEQWEYHDGQYMARHHVLVAERAAEHEIAINAHEPIKDTGMRRTYPNLMTREGARGTEYMAWGEPPNPPSHEPTLLFTRMLAGPFDLTPGIVSLQGREGLLPNTLARQLADYVVIYSPLQMAADLPENYAKAPDALAFIEQVPVDWERTKVLSGEVGQFGVVARQRRGGEDWWIGGVTDETAREVELDLTFLDPGRRYTAEIWRDGEGGGIDGDRFAMVRETRVITGGEAMRVLMQAGGGFAMSLRPLD</sequence>
<dbReference type="AlphaFoldDB" id="A0A844Y8C4"/>
<dbReference type="PANTHER" id="PTHR35803:SF1">
    <property type="entry name" value="GLUCAN 1,4-ALPHA-GLUCOSIDASE SUSB"/>
    <property type="match status" value="1"/>
</dbReference>
<feature type="domain" description="Glycosyl-hydrolase 97 C-terminal oligomerisation" evidence="3">
    <location>
        <begin position="584"/>
        <end position="684"/>
    </location>
</feature>
<feature type="domain" description="Glycosyl-hydrolase 97 N-terminal" evidence="2">
    <location>
        <begin position="45"/>
        <end position="291"/>
    </location>
</feature>
<dbReference type="InterPro" id="IPR019563">
    <property type="entry name" value="GH97_catalytic"/>
</dbReference>
<dbReference type="InterPro" id="IPR029486">
    <property type="entry name" value="GH97_N"/>
</dbReference>
<dbReference type="InterPro" id="IPR013785">
    <property type="entry name" value="Aldolase_TIM"/>
</dbReference>
<reference evidence="4 5" key="1">
    <citation type="submission" date="2019-12" db="EMBL/GenBank/DDBJ databases">
        <title>Genomic-based taxomic classification of the family Erythrobacteraceae.</title>
        <authorList>
            <person name="Xu L."/>
        </authorList>
    </citation>
    <scope>NUCLEOTIDE SEQUENCE [LARGE SCALE GENOMIC DNA]</scope>
    <source>
        <strain evidence="4 5">JCM 17468</strain>
    </source>
</reference>
<dbReference type="EMBL" id="WTYD01000001">
    <property type="protein sequence ID" value="MXO53647.1"/>
    <property type="molecule type" value="Genomic_DNA"/>
</dbReference>
<dbReference type="InterPro" id="IPR014718">
    <property type="entry name" value="GH-type_carb-bd"/>
</dbReference>
<feature type="domain" description="Glycosyl-hydrolase 97 catalytic" evidence="1">
    <location>
        <begin position="309"/>
        <end position="493"/>
    </location>
</feature>
<evidence type="ECO:0000313" key="5">
    <source>
        <dbReference type="Proteomes" id="UP000430272"/>
    </source>
</evidence>
<dbReference type="GO" id="GO:0030246">
    <property type="term" value="F:carbohydrate binding"/>
    <property type="evidence" value="ECO:0007669"/>
    <property type="project" value="InterPro"/>
</dbReference>
<keyword evidence="4" id="KW-0378">Hydrolase</keyword>
<evidence type="ECO:0000259" key="3">
    <source>
        <dbReference type="Pfam" id="PF14509"/>
    </source>
</evidence>
<keyword evidence="5" id="KW-1185">Reference proteome</keyword>
<gene>
    <name evidence="4" type="ORF">GRI47_06435</name>
</gene>
<dbReference type="OrthoDB" id="57532at2"/>
<evidence type="ECO:0000259" key="1">
    <source>
        <dbReference type="Pfam" id="PF10566"/>
    </source>
</evidence>